<evidence type="ECO:0000313" key="2">
    <source>
        <dbReference type="EMBL" id="KAH9364328.1"/>
    </source>
</evidence>
<dbReference type="VEuPathDB" id="VectorBase:HLOH_047008"/>
<dbReference type="InterPro" id="IPR011330">
    <property type="entry name" value="Glyco_hydro/deAcase_b/a-brl"/>
</dbReference>
<comment type="caution">
    <text evidence="2">The sequence shown here is derived from an EMBL/GenBank/DDBJ whole genome shotgun (WGS) entry which is preliminary data.</text>
</comment>
<dbReference type="OrthoDB" id="504708at2759"/>
<evidence type="ECO:0000256" key="1">
    <source>
        <dbReference type="SAM" id="SignalP"/>
    </source>
</evidence>
<feature type="signal peptide" evidence="1">
    <location>
        <begin position="1"/>
        <end position="27"/>
    </location>
</feature>
<dbReference type="OMA" id="NDYTLTN"/>
<dbReference type="AlphaFoldDB" id="A0A9J6FPF5"/>
<reference evidence="2 3" key="1">
    <citation type="journal article" date="2020" name="Cell">
        <title>Large-Scale Comparative Analyses of Tick Genomes Elucidate Their Genetic Diversity and Vector Capacities.</title>
        <authorList>
            <consortium name="Tick Genome and Microbiome Consortium (TIGMIC)"/>
            <person name="Jia N."/>
            <person name="Wang J."/>
            <person name="Shi W."/>
            <person name="Du L."/>
            <person name="Sun Y."/>
            <person name="Zhan W."/>
            <person name="Jiang J.F."/>
            <person name="Wang Q."/>
            <person name="Zhang B."/>
            <person name="Ji P."/>
            <person name="Bell-Sakyi L."/>
            <person name="Cui X.M."/>
            <person name="Yuan T.T."/>
            <person name="Jiang B.G."/>
            <person name="Yang W.F."/>
            <person name="Lam T.T."/>
            <person name="Chang Q.C."/>
            <person name="Ding S.J."/>
            <person name="Wang X.J."/>
            <person name="Zhu J.G."/>
            <person name="Ruan X.D."/>
            <person name="Zhao L."/>
            <person name="Wei J.T."/>
            <person name="Ye R.Z."/>
            <person name="Que T.C."/>
            <person name="Du C.H."/>
            <person name="Zhou Y.H."/>
            <person name="Cheng J.X."/>
            <person name="Dai P.F."/>
            <person name="Guo W.B."/>
            <person name="Han X.H."/>
            <person name="Huang E.J."/>
            <person name="Li L.F."/>
            <person name="Wei W."/>
            <person name="Gao Y.C."/>
            <person name="Liu J.Z."/>
            <person name="Shao H.Z."/>
            <person name="Wang X."/>
            <person name="Wang C.C."/>
            <person name="Yang T.C."/>
            <person name="Huo Q.B."/>
            <person name="Li W."/>
            <person name="Chen H.Y."/>
            <person name="Chen S.E."/>
            <person name="Zhou L.G."/>
            <person name="Ni X.B."/>
            <person name="Tian J.H."/>
            <person name="Sheng Y."/>
            <person name="Liu T."/>
            <person name="Pan Y.S."/>
            <person name="Xia L.Y."/>
            <person name="Li J."/>
            <person name="Zhao F."/>
            <person name="Cao W.C."/>
        </authorList>
    </citation>
    <scope>NUCLEOTIDE SEQUENCE [LARGE SCALE GENOMIC DNA]</scope>
    <source>
        <strain evidence="2">HaeL-2018</strain>
    </source>
</reference>
<dbReference type="PANTHER" id="PTHR45985:SF8">
    <property type="entry name" value="CHITIN DEACETYLASE-LIKE 9, ISOFORM A"/>
    <property type="match status" value="1"/>
</dbReference>
<dbReference type="Proteomes" id="UP000821853">
    <property type="component" value="Chromosome 10"/>
</dbReference>
<proteinExistence type="predicted"/>
<organism evidence="2 3">
    <name type="scientific">Haemaphysalis longicornis</name>
    <name type="common">Bush tick</name>
    <dbReference type="NCBI Taxonomy" id="44386"/>
    <lineage>
        <taxon>Eukaryota</taxon>
        <taxon>Metazoa</taxon>
        <taxon>Ecdysozoa</taxon>
        <taxon>Arthropoda</taxon>
        <taxon>Chelicerata</taxon>
        <taxon>Arachnida</taxon>
        <taxon>Acari</taxon>
        <taxon>Parasitiformes</taxon>
        <taxon>Ixodida</taxon>
        <taxon>Ixodoidea</taxon>
        <taxon>Ixodidae</taxon>
        <taxon>Haemaphysalinae</taxon>
        <taxon>Haemaphysalis</taxon>
    </lineage>
</organism>
<protein>
    <recommendedName>
        <fullName evidence="4">Peritrophic membrane chitin binding protein</fullName>
    </recommendedName>
</protein>
<keyword evidence="1" id="KW-0732">Signal</keyword>
<dbReference type="InterPro" id="IPR052740">
    <property type="entry name" value="CE4"/>
</dbReference>
<dbReference type="PANTHER" id="PTHR45985">
    <property type="match status" value="1"/>
</dbReference>
<name>A0A9J6FPF5_HAELO</name>
<dbReference type="GO" id="GO:0005975">
    <property type="term" value="P:carbohydrate metabolic process"/>
    <property type="evidence" value="ECO:0007669"/>
    <property type="project" value="InterPro"/>
</dbReference>
<accession>A0A9J6FPF5</accession>
<dbReference type="EMBL" id="JABSTR010000002">
    <property type="protein sequence ID" value="KAH9364328.1"/>
    <property type="molecule type" value="Genomic_DNA"/>
</dbReference>
<dbReference type="SUPFAM" id="SSF88713">
    <property type="entry name" value="Glycoside hydrolase/deacetylase"/>
    <property type="match status" value="1"/>
</dbReference>
<gene>
    <name evidence="2" type="ORF">HPB48_001289</name>
</gene>
<feature type="chain" id="PRO_5039939041" description="Peritrophic membrane chitin binding protein" evidence="1">
    <location>
        <begin position="28"/>
        <end position="397"/>
    </location>
</feature>
<dbReference type="Gene3D" id="3.20.20.370">
    <property type="entry name" value="Glycoside hydrolase/deacetylase"/>
    <property type="match status" value="1"/>
</dbReference>
<evidence type="ECO:0008006" key="4">
    <source>
        <dbReference type="Google" id="ProtNLM"/>
    </source>
</evidence>
<evidence type="ECO:0000313" key="3">
    <source>
        <dbReference type="Proteomes" id="UP000821853"/>
    </source>
</evidence>
<dbReference type="SMR" id="A0A9J6FPF5"/>
<sequence>MRLISRSGILFQCVAVLCLYGWLGAKAMASSGTPSECNDEICKRPRCVCESEEPPAGLQAKEMPQFVTLTFDGAVNAGNMAFYRELLISSGRKNKQDKCGIKATFFVSAEYLDYEAVNELHSWGNEIAVKSISHRPDLSYWQNLTSTMWEREVLDQRTMLTAFAKVPASNVTGFRGPFLYTGGDKGFRMLHKNFRYDSSLVHQRARGERPLYPYTMNFGFRRSCTVEPCPKGTYSGLWVLPMNVFFPEAAGNVFPCAMADACIPQPETANDTFTYLKSNFDAFYTTNRAPFPIFLHEAYLRHPERKAGYLQFVDWLLQKDDVYFVTASEVIRFMEDPKPLSAYANRTCTERSNRGPSTCPAPNGCTYKNTPAGGERFMKTCSECPENYPWVNNPLGN</sequence>
<keyword evidence="3" id="KW-1185">Reference proteome</keyword>